<evidence type="ECO:0000256" key="3">
    <source>
        <dbReference type="ARBA" id="ARBA00004496"/>
    </source>
</evidence>
<dbReference type="EMBL" id="NRRE01000020">
    <property type="protein sequence ID" value="MBK1697130.1"/>
    <property type="molecule type" value="Genomic_DNA"/>
</dbReference>
<comment type="subcellular location">
    <subcellularLocation>
        <location evidence="3">Cytoplasm</location>
    </subcellularLocation>
</comment>
<dbReference type="RefSeq" id="WP_027287527.1">
    <property type="nucleotide sequence ID" value="NZ_NRRE01000020.1"/>
</dbReference>
<dbReference type="EC" id="2.7.3.9" evidence="5"/>
<evidence type="ECO:0000256" key="9">
    <source>
        <dbReference type="ARBA" id="ARBA00022679"/>
    </source>
</evidence>
<evidence type="ECO:0000256" key="4">
    <source>
        <dbReference type="ARBA" id="ARBA00007837"/>
    </source>
</evidence>
<comment type="cofactor">
    <cofactor evidence="2">
        <name>Mg(2+)</name>
        <dbReference type="ChEBI" id="CHEBI:18420"/>
    </cofactor>
</comment>
<evidence type="ECO:0000256" key="8">
    <source>
        <dbReference type="ARBA" id="ARBA00022597"/>
    </source>
</evidence>
<comment type="catalytic activity">
    <reaction evidence="1">
        <text>L-histidyl-[protein] + phosphoenolpyruvate = N(pros)-phospho-L-histidyl-[protein] + pyruvate</text>
        <dbReference type="Rhea" id="RHEA:23880"/>
        <dbReference type="Rhea" id="RHEA-COMP:9745"/>
        <dbReference type="Rhea" id="RHEA-COMP:9746"/>
        <dbReference type="ChEBI" id="CHEBI:15361"/>
        <dbReference type="ChEBI" id="CHEBI:29979"/>
        <dbReference type="ChEBI" id="CHEBI:58702"/>
        <dbReference type="ChEBI" id="CHEBI:64837"/>
        <dbReference type="EC" id="2.7.3.9"/>
    </reaction>
</comment>
<keyword evidence="11" id="KW-0479">Metal-binding</keyword>
<evidence type="ECO:0000256" key="12">
    <source>
        <dbReference type="ARBA" id="ARBA00022777"/>
    </source>
</evidence>
<dbReference type="InterPro" id="IPR029016">
    <property type="entry name" value="GAF-like_dom_sf"/>
</dbReference>
<evidence type="ECO:0000256" key="11">
    <source>
        <dbReference type="ARBA" id="ARBA00022723"/>
    </source>
</evidence>
<keyword evidence="10" id="KW-0598">Phosphotransferase system</keyword>
<evidence type="ECO:0000256" key="10">
    <source>
        <dbReference type="ARBA" id="ARBA00022683"/>
    </source>
</evidence>
<name>A0A934QIE0_9PROT</name>
<reference evidence="15" key="2">
    <citation type="journal article" date="2020" name="Microorganisms">
        <title>Osmotic Adaptation and Compatible Solute Biosynthesis of Phototrophic Bacteria as Revealed from Genome Analyses.</title>
        <authorList>
            <person name="Imhoff J.F."/>
            <person name="Rahn T."/>
            <person name="Kunzel S."/>
            <person name="Keller A."/>
            <person name="Neulinger S.C."/>
        </authorList>
    </citation>
    <scope>NUCLEOTIDE SEQUENCE</scope>
    <source>
        <strain evidence="15">DSM 9154</strain>
    </source>
</reference>
<keyword evidence="7" id="KW-0963">Cytoplasm</keyword>
<keyword evidence="9" id="KW-0808">Transferase</keyword>
<dbReference type="InterPro" id="IPR003018">
    <property type="entry name" value="GAF"/>
</dbReference>
<dbReference type="Pfam" id="PF01590">
    <property type="entry name" value="GAF"/>
    <property type="match status" value="1"/>
</dbReference>
<dbReference type="GO" id="GO:0008965">
    <property type="term" value="F:phosphoenolpyruvate-protein phosphotransferase activity"/>
    <property type="evidence" value="ECO:0007669"/>
    <property type="project" value="UniProtKB-EC"/>
</dbReference>
<dbReference type="GO" id="GO:0016301">
    <property type="term" value="F:kinase activity"/>
    <property type="evidence" value="ECO:0007669"/>
    <property type="project" value="UniProtKB-KW"/>
</dbReference>
<evidence type="ECO:0000259" key="14">
    <source>
        <dbReference type="SMART" id="SM00065"/>
    </source>
</evidence>
<dbReference type="Pfam" id="PF05524">
    <property type="entry name" value="PEP-utilisers_N"/>
    <property type="match status" value="1"/>
</dbReference>
<feature type="domain" description="GAF" evidence="14">
    <location>
        <begin position="27"/>
        <end position="173"/>
    </location>
</feature>
<evidence type="ECO:0000256" key="6">
    <source>
        <dbReference type="ARBA" id="ARBA00022448"/>
    </source>
</evidence>
<dbReference type="InterPro" id="IPR050499">
    <property type="entry name" value="PEP-utilizing_PTS_enzyme"/>
</dbReference>
<comment type="caution">
    <text evidence="15">The sequence shown here is derived from an EMBL/GenBank/DDBJ whole genome shotgun (WGS) entry which is preliminary data.</text>
</comment>
<evidence type="ECO:0000256" key="5">
    <source>
        <dbReference type="ARBA" id="ARBA00012232"/>
    </source>
</evidence>
<dbReference type="SUPFAM" id="SSF55781">
    <property type="entry name" value="GAF domain-like"/>
    <property type="match status" value="1"/>
</dbReference>
<dbReference type="Pfam" id="PF00391">
    <property type="entry name" value="PEP-utilizers"/>
    <property type="match status" value="1"/>
</dbReference>
<dbReference type="InterPro" id="IPR006318">
    <property type="entry name" value="PTS_EI-like"/>
</dbReference>
<accession>A0A934QIE0</accession>
<dbReference type="Gene3D" id="3.20.20.60">
    <property type="entry name" value="Phosphoenolpyruvate-binding domains"/>
    <property type="match status" value="1"/>
</dbReference>
<dbReference type="InterPro" id="IPR015813">
    <property type="entry name" value="Pyrv/PenolPyrv_kinase-like_dom"/>
</dbReference>
<evidence type="ECO:0000256" key="7">
    <source>
        <dbReference type="ARBA" id="ARBA00022490"/>
    </source>
</evidence>
<protein>
    <recommendedName>
        <fullName evidence="5">phosphoenolpyruvate--protein phosphotransferase</fullName>
        <ecNumber evidence="5">2.7.3.9</ecNumber>
    </recommendedName>
</protein>
<dbReference type="InterPro" id="IPR036637">
    <property type="entry name" value="Phosphohistidine_dom_sf"/>
</dbReference>
<dbReference type="SUPFAM" id="SSF52009">
    <property type="entry name" value="Phosphohistidine domain"/>
    <property type="match status" value="1"/>
</dbReference>
<evidence type="ECO:0000313" key="16">
    <source>
        <dbReference type="Proteomes" id="UP000778970"/>
    </source>
</evidence>
<dbReference type="Proteomes" id="UP000778970">
    <property type="component" value="Unassembled WGS sequence"/>
</dbReference>
<evidence type="ECO:0000256" key="13">
    <source>
        <dbReference type="ARBA" id="ARBA00022842"/>
    </source>
</evidence>
<dbReference type="Gene3D" id="1.10.274.10">
    <property type="entry name" value="PtsI, HPr-binding domain"/>
    <property type="match status" value="1"/>
</dbReference>
<evidence type="ECO:0000256" key="1">
    <source>
        <dbReference type="ARBA" id="ARBA00000683"/>
    </source>
</evidence>
<evidence type="ECO:0000313" key="15">
    <source>
        <dbReference type="EMBL" id="MBK1697130.1"/>
    </source>
</evidence>
<dbReference type="InterPro" id="IPR000121">
    <property type="entry name" value="PEP_util_C"/>
</dbReference>
<dbReference type="GO" id="GO:0005737">
    <property type="term" value="C:cytoplasm"/>
    <property type="evidence" value="ECO:0007669"/>
    <property type="project" value="UniProtKB-SubCell"/>
</dbReference>
<dbReference type="Pfam" id="PF02896">
    <property type="entry name" value="PEP-utilizers_C"/>
    <property type="match status" value="1"/>
</dbReference>
<dbReference type="InterPro" id="IPR023151">
    <property type="entry name" value="PEP_util_CS"/>
</dbReference>
<dbReference type="SMART" id="SM00065">
    <property type="entry name" value="GAF"/>
    <property type="match status" value="1"/>
</dbReference>
<dbReference type="PANTHER" id="PTHR46244">
    <property type="entry name" value="PHOSPHOENOLPYRUVATE-PROTEIN PHOSPHOTRANSFERASE"/>
    <property type="match status" value="1"/>
</dbReference>
<keyword evidence="6" id="KW-0813">Transport</keyword>
<evidence type="ECO:0000256" key="2">
    <source>
        <dbReference type="ARBA" id="ARBA00001946"/>
    </source>
</evidence>
<dbReference type="SUPFAM" id="SSF51621">
    <property type="entry name" value="Phosphoenolpyruvate/pyruvate domain"/>
    <property type="match status" value="1"/>
</dbReference>
<dbReference type="NCBIfam" id="TIGR01417">
    <property type="entry name" value="PTS_I_fam"/>
    <property type="match status" value="1"/>
</dbReference>
<dbReference type="GO" id="GO:0046872">
    <property type="term" value="F:metal ion binding"/>
    <property type="evidence" value="ECO:0007669"/>
    <property type="project" value="UniProtKB-KW"/>
</dbReference>
<dbReference type="PROSITE" id="PS00742">
    <property type="entry name" value="PEP_ENZYMES_2"/>
    <property type="match status" value="1"/>
</dbReference>
<dbReference type="InterPro" id="IPR008731">
    <property type="entry name" value="PTS_EIN"/>
</dbReference>
<keyword evidence="12" id="KW-0418">Kinase</keyword>
<comment type="similarity">
    <text evidence="4">Belongs to the PEP-utilizing enzyme family.</text>
</comment>
<dbReference type="InterPro" id="IPR040442">
    <property type="entry name" value="Pyrv_kinase-like_dom_sf"/>
</dbReference>
<keyword evidence="16" id="KW-1185">Reference proteome</keyword>
<gene>
    <name evidence="15" type="primary">ptsP</name>
    <name evidence="15" type="ORF">CKO21_07700</name>
</gene>
<proteinExistence type="inferred from homology"/>
<dbReference type="AlphaFoldDB" id="A0A934QIE0"/>
<dbReference type="Gene3D" id="3.30.450.40">
    <property type="match status" value="1"/>
</dbReference>
<reference evidence="15" key="1">
    <citation type="submission" date="2017-08" db="EMBL/GenBank/DDBJ databases">
        <authorList>
            <person name="Imhoff J.F."/>
            <person name="Rahn T."/>
            <person name="Kuenzel S."/>
            <person name="Neulinger S.C."/>
        </authorList>
    </citation>
    <scope>NUCLEOTIDE SEQUENCE</scope>
    <source>
        <strain evidence="15">DSM 9154</strain>
    </source>
</reference>
<dbReference type="InterPro" id="IPR036618">
    <property type="entry name" value="PtsI_HPr-bd_sf"/>
</dbReference>
<dbReference type="PRINTS" id="PR01736">
    <property type="entry name" value="PHPHTRNFRASE"/>
</dbReference>
<organism evidence="15 16">
    <name type="scientific">Rhodovibrio salinarum</name>
    <dbReference type="NCBI Taxonomy" id="1087"/>
    <lineage>
        <taxon>Bacteria</taxon>
        <taxon>Pseudomonadati</taxon>
        <taxon>Pseudomonadota</taxon>
        <taxon>Alphaproteobacteria</taxon>
        <taxon>Rhodospirillales</taxon>
        <taxon>Rhodovibrionaceae</taxon>
        <taxon>Rhodovibrio</taxon>
    </lineage>
</organism>
<dbReference type="InterPro" id="IPR008279">
    <property type="entry name" value="PEP-util_enz_mobile_dom"/>
</dbReference>
<sequence>MTQQVLGWAGSRRLLRVLRDIMKGGGTAQERLDQVVRLIAQDMVAEVCSVYVMRAGEVLELFGTEGLKPEAVHTTRLRNGEGLVGNIALHARPLRLADAQNHPDFAYRPETGEDPFQSLMGVPILRDGRVLGVLVIQNVTQRNYAEEELETLETVAMVLAELVASGELVSTEESHSDTAALLPVRLPAIVLNEGLGLGRVVLHERGIVIRQTVAEDPEAEHIRLRAAVAEMHSALDELMRQASFASTGGEHEEVLASYRMFAEDRGWLNRIREAVNGGLTAEAAVQKVQNDTRARMAEVRDPYIRERLSDLDDLANRLLHHLTGGNDSGPLGDQLPDDIVLLARTLGPAELLDYDRERLRAVVLEEGSPTAHVAVVARALDIPVLGRCRGALAEARAGDEALVDGDTGQLLLRPAESVRDTFAESMAARARRSALYAETRDLPPVTRDGTRINLFMNAGLLVDLPQLAESGADGIGLYRTEVPFMVRREFPDVAAQTRLYGRVLEQTGDKPVVFRTLDVGGDKALPYWRGNDEENPAMGWRALRIGLDRPVILRQQLRALIRAAAGRELRVMFPMVTAVAELERARDLVELERARAQSLGEDLPSTIRVGAMMEVPALLWQLPQLLAVTDFIAVGSNDLFQYVFASDRGNPRLARRYDPLSPPGLRLLLSLADEARKAGVDVSVCGEMAGQPLDALALIGCGLRNLSMAPRAVPAVRATVRSVDLPPLARLMRELAEARDHSVRERLRGYARDRGIAI</sequence>
<keyword evidence="13" id="KW-0460">Magnesium</keyword>
<dbReference type="SUPFAM" id="SSF47831">
    <property type="entry name" value="Enzyme I of the PEP:sugar phosphotransferase system HPr-binding (sub)domain"/>
    <property type="match status" value="1"/>
</dbReference>
<dbReference type="Gene3D" id="3.50.30.10">
    <property type="entry name" value="Phosphohistidine domain"/>
    <property type="match status" value="1"/>
</dbReference>
<dbReference type="PANTHER" id="PTHR46244:SF6">
    <property type="entry name" value="PHOSPHOENOLPYRUVATE-PROTEIN PHOSPHOTRANSFERASE"/>
    <property type="match status" value="1"/>
</dbReference>
<keyword evidence="8" id="KW-0762">Sugar transport</keyword>
<dbReference type="GO" id="GO:0009401">
    <property type="term" value="P:phosphoenolpyruvate-dependent sugar phosphotransferase system"/>
    <property type="evidence" value="ECO:0007669"/>
    <property type="project" value="UniProtKB-KW"/>
</dbReference>